<dbReference type="EMBL" id="CP070969">
    <property type="protein sequence ID" value="QSF45467.1"/>
    <property type="molecule type" value="Genomic_DNA"/>
</dbReference>
<feature type="transmembrane region" description="Helical" evidence="1">
    <location>
        <begin position="22"/>
        <end position="43"/>
    </location>
</feature>
<accession>A0ABX7LHR3</accession>
<sequence length="242" mass="27176">MTTIKQAWIIVRSDFRGDRLKLVWAFLGAVVLMGYMGMMTGMVTDDVLGEGEAKVLADFMLVTVIPMLGFTFSRRKMKYVMDDSYTRMLAYMRSLPVPSAVILCKRKLHTVLSFSLNGVLFFGLIYTLSSDMRHELPLPAYLTFALTWVGYGLIVTGMFIFIELLTSGKAYCGWMFLFMLLSIIAALLISLAGGNLFLYTLSCSKEWGLLSPLMWGSLLLGTASVQLFSAWTIQRLKSRDLV</sequence>
<proteinExistence type="predicted"/>
<reference evidence="2 3" key="1">
    <citation type="submission" date="2021-02" db="EMBL/GenBank/DDBJ databases">
        <title>Paenibacillus tianjinensis sp. nov.</title>
        <authorList>
            <person name="Liu H."/>
        </authorList>
    </citation>
    <scope>NUCLEOTIDE SEQUENCE [LARGE SCALE GENOMIC DNA]</scope>
    <source>
        <strain evidence="2 3">TB2019</strain>
    </source>
</reference>
<feature type="transmembrane region" description="Helical" evidence="1">
    <location>
        <begin position="108"/>
        <end position="128"/>
    </location>
</feature>
<feature type="transmembrane region" description="Helical" evidence="1">
    <location>
        <begin position="140"/>
        <end position="162"/>
    </location>
</feature>
<keyword evidence="1" id="KW-1133">Transmembrane helix</keyword>
<feature type="transmembrane region" description="Helical" evidence="1">
    <location>
        <begin position="174"/>
        <end position="201"/>
    </location>
</feature>
<evidence type="ECO:0008006" key="4">
    <source>
        <dbReference type="Google" id="ProtNLM"/>
    </source>
</evidence>
<protein>
    <recommendedName>
        <fullName evidence="4">ABC-2 family transporter protein</fullName>
    </recommendedName>
</protein>
<keyword evidence="1" id="KW-0812">Transmembrane</keyword>
<dbReference type="Proteomes" id="UP000663452">
    <property type="component" value="Chromosome"/>
</dbReference>
<gene>
    <name evidence="2" type="ORF">JRJ22_02025</name>
</gene>
<name>A0ABX7LHR3_9BACL</name>
<dbReference type="RefSeq" id="WP_206102935.1">
    <property type="nucleotide sequence ID" value="NZ_CP070969.1"/>
</dbReference>
<feature type="transmembrane region" description="Helical" evidence="1">
    <location>
        <begin position="213"/>
        <end position="233"/>
    </location>
</feature>
<keyword evidence="1" id="KW-0472">Membrane</keyword>
<feature type="transmembrane region" description="Helical" evidence="1">
    <location>
        <begin position="55"/>
        <end position="72"/>
    </location>
</feature>
<evidence type="ECO:0000313" key="2">
    <source>
        <dbReference type="EMBL" id="QSF45467.1"/>
    </source>
</evidence>
<evidence type="ECO:0000256" key="1">
    <source>
        <dbReference type="SAM" id="Phobius"/>
    </source>
</evidence>
<keyword evidence="3" id="KW-1185">Reference proteome</keyword>
<organism evidence="2 3">
    <name type="scientific">Paenibacillus tianjinensis</name>
    <dbReference type="NCBI Taxonomy" id="2810347"/>
    <lineage>
        <taxon>Bacteria</taxon>
        <taxon>Bacillati</taxon>
        <taxon>Bacillota</taxon>
        <taxon>Bacilli</taxon>
        <taxon>Bacillales</taxon>
        <taxon>Paenibacillaceae</taxon>
        <taxon>Paenibacillus</taxon>
    </lineage>
</organism>
<evidence type="ECO:0000313" key="3">
    <source>
        <dbReference type="Proteomes" id="UP000663452"/>
    </source>
</evidence>